<feature type="domain" description="F-box" evidence="2">
    <location>
        <begin position="22"/>
        <end position="68"/>
    </location>
</feature>
<dbReference type="InterPro" id="IPR036322">
    <property type="entry name" value="WD40_repeat_dom_sf"/>
</dbReference>
<evidence type="ECO:0000313" key="4">
    <source>
        <dbReference type="Proteomes" id="UP000503462"/>
    </source>
</evidence>
<dbReference type="EMBL" id="CP051143">
    <property type="protein sequence ID" value="QIX02318.1"/>
    <property type="molecule type" value="Genomic_DNA"/>
</dbReference>
<evidence type="ECO:0000313" key="3">
    <source>
        <dbReference type="EMBL" id="QIX02318.1"/>
    </source>
</evidence>
<dbReference type="SUPFAM" id="SSF50978">
    <property type="entry name" value="WD40 repeat-like"/>
    <property type="match status" value="1"/>
</dbReference>
<evidence type="ECO:0000256" key="1">
    <source>
        <dbReference type="SAM" id="MobiDB-lite"/>
    </source>
</evidence>
<name>A0A6H0Y639_9PEZI</name>
<gene>
    <name evidence="3" type="ORF">AMS68_007835</name>
</gene>
<accession>A0A6H0Y639</accession>
<dbReference type="SMART" id="SM00256">
    <property type="entry name" value="FBOX"/>
    <property type="match status" value="1"/>
</dbReference>
<protein>
    <recommendedName>
        <fullName evidence="2">F-box domain-containing protein</fullName>
    </recommendedName>
</protein>
<evidence type="ECO:0000259" key="2">
    <source>
        <dbReference type="PROSITE" id="PS50181"/>
    </source>
</evidence>
<dbReference type="Pfam" id="PF12937">
    <property type="entry name" value="F-box-like"/>
    <property type="match status" value="1"/>
</dbReference>
<organism evidence="3 4">
    <name type="scientific">Peltaster fructicola</name>
    <dbReference type="NCBI Taxonomy" id="286661"/>
    <lineage>
        <taxon>Eukaryota</taxon>
        <taxon>Fungi</taxon>
        <taxon>Dikarya</taxon>
        <taxon>Ascomycota</taxon>
        <taxon>Pezizomycotina</taxon>
        <taxon>Dothideomycetes</taxon>
        <taxon>Dothideomycetes incertae sedis</taxon>
        <taxon>Peltaster</taxon>
    </lineage>
</organism>
<feature type="region of interest" description="Disordered" evidence="1">
    <location>
        <begin position="1"/>
        <end position="20"/>
    </location>
</feature>
<proteinExistence type="predicted"/>
<dbReference type="SUPFAM" id="SSF81383">
    <property type="entry name" value="F-box domain"/>
    <property type="match status" value="1"/>
</dbReference>
<dbReference type="InterPro" id="IPR001810">
    <property type="entry name" value="F-box_dom"/>
</dbReference>
<keyword evidence="4" id="KW-1185">Reference proteome</keyword>
<dbReference type="OrthoDB" id="3219396at2759"/>
<dbReference type="PROSITE" id="PS50181">
    <property type="entry name" value="FBOX"/>
    <property type="match status" value="1"/>
</dbReference>
<dbReference type="AlphaFoldDB" id="A0A6H0Y639"/>
<dbReference type="InterPro" id="IPR036047">
    <property type="entry name" value="F-box-like_dom_sf"/>
</dbReference>
<dbReference type="Proteomes" id="UP000503462">
    <property type="component" value="Chromosome 5"/>
</dbReference>
<dbReference type="Gene3D" id="1.20.1280.50">
    <property type="match status" value="1"/>
</dbReference>
<dbReference type="Pfam" id="PF25499">
    <property type="entry name" value="Beta-prop_pof12"/>
    <property type="match status" value="1"/>
</dbReference>
<reference evidence="3 4" key="1">
    <citation type="journal article" date="2016" name="Sci. Rep.">
        <title>Peltaster fructicola genome reveals evolution from an invasive phytopathogen to an ectophytic parasite.</title>
        <authorList>
            <person name="Xu C."/>
            <person name="Chen H."/>
            <person name="Gleason M.L."/>
            <person name="Xu J.R."/>
            <person name="Liu H."/>
            <person name="Zhang R."/>
            <person name="Sun G."/>
        </authorList>
    </citation>
    <scope>NUCLEOTIDE SEQUENCE [LARGE SCALE GENOMIC DNA]</scope>
    <source>
        <strain evidence="3 4">LNHT1506</strain>
    </source>
</reference>
<sequence>MKRRADDEVGEQVEKRQRLSRPDRLSSLSDELVLRILTALDPSQVCVCQRLSHRFSRLASDSSIWRTHYFERFVQPRSSRLPGLKTARGTHFATTPSKWLDEQHLLERDAKTDWKKQYKLRHNWSRGTCGVDEITVAERPHNGLRAWPARGQRRLLAQVALNMVSPPTTMTVGDDQSDNLVVAVGFEDGTYHVYRLAKDFSVLHRQASSDGGVLTSLAMSWPYLLTMSATQRLTLYGLTDHEPKQVHSLKAHNVWTPLSVSLRHTDGLVISIAYALPTYLSGWTVGVQEIRLSIEGEYLSSRTASAIDQHYRPLALTAPPMLSHLRTGRPGLHDAAELRHIHSKPNSLSYTHPYLLVSHPDNTLTLYLVFSSVEELTISPGSRLWGHTSSVSGAHVGGRGKAVSISRRGDELRIWELEGGFSSDTARKRLASRELSVRVKPALSSAQSGLDVEQVDAVDEQDELTITRGWIGFDAENVAVLREESSGEGRLEVACSLLGSQHSRVLQVFCSL</sequence>